<sequence>MRFQEMEEVALHMLELEETGSDKCKVVMVRHKVLAVVEGRTPGMVGAVVEGKAPGMVGAVMVKVVGVGVKYRHMEVAVLVTEVGVRYRYMEVVVKVMAVASNG</sequence>
<dbReference type="EMBL" id="JAXQNO010000013">
    <property type="protein sequence ID" value="KAK4786286.1"/>
    <property type="molecule type" value="Genomic_DNA"/>
</dbReference>
<proteinExistence type="predicted"/>
<accession>A0AAN7R3W9</accession>
<protein>
    <submittedName>
        <fullName evidence="1">Uncharacterized protein</fullName>
    </submittedName>
</protein>
<reference evidence="1 2" key="1">
    <citation type="journal article" date="2023" name="Hortic Res">
        <title>Pangenome of water caltrop reveals structural variations and asymmetric subgenome divergence after allopolyploidization.</title>
        <authorList>
            <person name="Zhang X."/>
            <person name="Chen Y."/>
            <person name="Wang L."/>
            <person name="Yuan Y."/>
            <person name="Fang M."/>
            <person name="Shi L."/>
            <person name="Lu R."/>
            <person name="Comes H.P."/>
            <person name="Ma Y."/>
            <person name="Chen Y."/>
            <person name="Huang G."/>
            <person name="Zhou Y."/>
            <person name="Zheng Z."/>
            <person name="Qiu Y."/>
        </authorList>
    </citation>
    <scope>NUCLEOTIDE SEQUENCE [LARGE SCALE GENOMIC DNA]</scope>
    <source>
        <strain evidence="1">F231</strain>
    </source>
</reference>
<evidence type="ECO:0000313" key="2">
    <source>
        <dbReference type="Proteomes" id="UP001346149"/>
    </source>
</evidence>
<name>A0AAN7R3W9_TRANT</name>
<gene>
    <name evidence="1" type="ORF">SAY86_002975</name>
</gene>
<organism evidence="1 2">
    <name type="scientific">Trapa natans</name>
    <name type="common">Water chestnut</name>
    <dbReference type="NCBI Taxonomy" id="22666"/>
    <lineage>
        <taxon>Eukaryota</taxon>
        <taxon>Viridiplantae</taxon>
        <taxon>Streptophyta</taxon>
        <taxon>Embryophyta</taxon>
        <taxon>Tracheophyta</taxon>
        <taxon>Spermatophyta</taxon>
        <taxon>Magnoliopsida</taxon>
        <taxon>eudicotyledons</taxon>
        <taxon>Gunneridae</taxon>
        <taxon>Pentapetalae</taxon>
        <taxon>rosids</taxon>
        <taxon>malvids</taxon>
        <taxon>Myrtales</taxon>
        <taxon>Lythraceae</taxon>
        <taxon>Trapa</taxon>
    </lineage>
</organism>
<evidence type="ECO:0000313" key="1">
    <source>
        <dbReference type="EMBL" id="KAK4786286.1"/>
    </source>
</evidence>
<comment type="caution">
    <text evidence="1">The sequence shown here is derived from an EMBL/GenBank/DDBJ whole genome shotgun (WGS) entry which is preliminary data.</text>
</comment>
<dbReference type="AlphaFoldDB" id="A0AAN7R3W9"/>
<dbReference type="Proteomes" id="UP001346149">
    <property type="component" value="Unassembled WGS sequence"/>
</dbReference>
<keyword evidence="2" id="KW-1185">Reference proteome</keyword>